<comment type="caution">
    <text evidence="2">The sequence shown here is derived from an EMBL/GenBank/DDBJ whole genome shotgun (WGS) entry which is preliminary data.</text>
</comment>
<evidence type="ECO:0000313" key="2">
    <source>
        <dbReference type="EMBL" id="GGF14279.1"/>
    </source>
</evidence>
<evidence type="ECO:0000259" key="1">
    <source>
        <dbReference type="Pfam" id="PF24719"/>
    </source>
</evidence>
<organism evidence="2 3">
    <name type="scientific">Hymenobacter cavernae</name>
    <dbReference type="NCBI Taxonomy" id="2044852"/>
    <lineage>
        <taxon>Bacteria</taxon>
        <taxon>Pseudomonadati</taxon>
        <taxon>Bacteroidota</taxon>
        <taxon>Cytophagia</taxon>
        <taxon>Cytophagales</taxon>
        <taxon>Hymenobacteraceae</taxon>
        <taxon>Hymenobacter</taxon>
    </lineage>
</organism>
<sequence>MNQTEAQRALCQAYGADYLPIEEHLKVGLSTSVREGARPIHGIRYVPEGDTTGWYIWAGEYSAAEDFFQPVHVVHLDKWEPQLHRYLGLGPGWRFLLVPEEAYMDVWYDPGILS</sequence>
<reference evidence="3" key="1">
    <citation type="journal article" date="2019" name="Int. J. Syst. Evol. Microbiol.">
        <title>The Global Catalogue of Microorganisms (GCM) 10K type strain sequencing project: providing services to taxonomists for standard genome sequencing and annotation.</title>
        <authorList>
            <consortium name="The Broad Institute Genomics Platform"/>
            <consortium name="The Broad Institute Genome Sequencing Center for Infectious Disease"/>
            <person name="Wu L."/>
            <person name="Ma J."/>
        </authorList>
    </citation>
    <scope>NUCLEOTIDE SEQUENCE [LARGE SCALE GENOMIC DNA]</scope>
    <source>
        <strain evidence="3">CGMCC 1.15197</strain>
    </source>
</reference>
<feature type="domain" description="Imm33-like" evidence="1">
    <location>
        <begin position="7"/>
        <end position="109"/>
    </location>
</feature>
<evidence type="ECO:0000313" key="3">
    <source>
        <dbReference type="Proteomes" id="UP000632273"/>
    </source>
</evidence>
<proteinExistence type="predicted"/>
<dbReference type="EMBL" id="BMHT01000004">
    <property type="protein sequence ID" value="GGF14279.1"/>
    <property type="molecule type" value="Genomic_DNA"/>
</dbReference>
<keyword evidence="3" id="KW-1185">Reference proteome</keyword>
<accession>A0ABQ1UBR7</accession>
<name>A0ABQ1UBR7_9BACT</name>
<dbReference type="Pfam" id="PF24719">
    <property type="entry name" value="Imm33-like"/>
    <property type="match status" value="1"/>
</dbReference>
<dbReference type="InterPro" id="IPR056509">
    <property type="entry name" value="Imm33-like"/>
</dbReference>
<dbReference type="Proteomes" id="UP000632273">
    <property type="component" value="Unassembled WGS sequence"/>
</dbReference>
<gene>
    <name evidence="2" type="ORF">GCM10011383_26940</name>
</gene>
<protein>
    <recommendedName>
        <fullName evidence="1">Imm33-like domain-containing protein</fullName>
    </recommendedName>
</protein>